<protein>
    <submittedName>
        <fullName evidence="6">Mss4-like protein</fullName>
    </submittedName>
</protein>
<dbReference type="PANTHER" id="PTHR33337">
    <property type="entry name" value="GFA DOMAIN-CONTAINING PROTEIN"/>
    <property type="match status" value="1"/>
</dbReference>
<evidence type="ECO:0000259" key="5">
    <source>
        <dbReference type="PROSITE" id="PS51891"/>
    </source>
</evidence>
<dbReference type="Pfam" id="PF04828">
    <property type="entry name" value="GFA"/>
    <property type="match status" value="1"/>
</dbReference>
<keyword evidence="7" id="KW-1185">Reference proteome</keyword>
<dbReference type="PROSITE" id="PS51891">
    <property type="entry name" value="CENP_V_GFA"/>
    <property type="match status" value="1"/>
</dbReference>
<accession>A0A6A5ZSD8</accession>
<reference evidence="6" key="1">
    <citation type="journal article" date="2020" name="Stud. Mycol.">
        <title>101 Dothideomycetes genomes: a test case for predicting lifestyles and emergence of pathogens.</title>
        <authorList>
            <person name="Haridas S."/>
            <person name="Albert R."/>
            <person name="Binder M."/>
            <person name="Bloem J."/>
            <person name="Labutti K."/>
            <person name="Salamov A."/>
            <person name="Andreopoulos B."/>
            <person name="Baker S."/>
            <person name="Barry K."/>
            <person name="Bills G."/>
            <person name="Bluhm B."/>
            <person name="Cannon C."/>
            <person name="Castanera R."/>
            <person name="Culley D."/>
            <person name="Daum C."/>
            <person name="Ezra D."/>
            <person name="Gonzalez J."/>
            <person name="Henrissat B."/>
            <person name="Kuo A."/>
            <person name="Liang C."/>
            <person name="Lipzen A."/>
            <person name="Lutzoni F."/>
            <person name="Magnuson J."/>
            <person name="Mondo S."/>
            <person name="Nolan M."/>
            <person name="Ohm R."/>
            <person name="Pangilinan J."/>
            <person name="Park H.-J."/>
            <person name="Ramirez L."/>
            <person name="Alfaro M."/>
            <person name="Sun H."/>
            <person name="Tritt A."/>
            <person name="Yoshinaga Y."/>
            <person name="Zwiers L.-H."/>
            <person name="Turgeon B."/>
            <person name="Goodwin S."/>
            <person name="Spatafora J."/>
            <person name="Crous P."/>
            <person name="Grigoriev I."/>
        </authorList>
    </citation>
    <scope>NUCLEOTIDE SEQUENCE</scope>
    <source>
        <strain evidence="6">CBS 627.86</strain>
    </source>
</reference>
<dbReference type="SUPFAM" id="SSF51316">
    <property type="entry name" value="Mss4-like"/>
    <property type="match status" value="1"/>
</dbReference>
<dbReference type="GO" id="GO:0016846">
    <property type="term" value="F:carbon-sulfur lyase activity"/>
    <property type="evidence" value="ECO:0007669"/>
    <property type="project" value="InterPro"/>
</dbReference>
<dbReference type="Gene3D" id="3.90.1590.10">
    <property type="entry name" value="glutathione-dependent formaldehyde- activating enzyme (gfa)"/>
    <property type="match status" value="1"/>
</dbReference>
<evidence type="ECO:0000256" key="3">
    <source>
        <dbReference type="ARBA" id="ARBA00022833"/>
    </source>
</evidence>
<dbReference type="InterPro" id="IPR006913">
    <property type="entry name" value="CENP-V/GFA"/>
</dbReference>
<proteinExistence type="inferred from homology"/>
<evidence type="ECO:0000313" key="6">
    <source>
        <dbReference type="EMBL" id="KAF2121161.1"/>
    </source>
</evidence>
<dbReference type="Proteomes" id="UP000799770">
    <property type="component" value="Unassembled WGS sequence"/>
</dbReference>
<dbReference type="GO" id="GO:0046872">
    <property type="term" value="F:metal ion binding"/>
    <property type="evidence" value="ECO:0007669"/>
    <property type="project" value="UniProtKB-KW"/>
</dbReference>
<name>A0A6A5ZSD8_9PLEO</name>
<dbReference type="PANTHER" id="PTHR33337:SF40">
    <property type="entry name" value="CENP-V_GFA DOMAIN-CONTAINING PROTEIN-RELATED"/>
    <property type="match status" value="1"/>
</dbReference>
<evidence type="ECO:0000256" key="1">
    <source>
        <dbReference type="ARBA" id="ARBA00005495"/>
    </source>
</evidence>
<evidence type="ECO:0000256" key="2">
    <source>
        <dbReference type="ARBA" id="ARBA00022723"/>
    </source>
</evidence>
<organism evidence="6 7">
    <name type="scientific">Lophiotrema nucula</name>
    <dbReference type="NCBI Taxonomy" id="690887"/>
    <lineage>
        <taxon>Eukaryota</taxon>
        <taxon>Fungi</taxon>
        <taxon>Dikarya</taxon>
        <taxon>Ascomycota</taxon>
        <taxon>Pezizomycotina</taxon>
        <taxon>Dothideomycetes</taxon>
        <taxon>Pleosporomycetidae</taxon>
        <taxon>Pleosporales</taxon>
        <taxon>Lophiotremataceae</taxon>
        <taxon>Lophiotrema</taxon>
    </lineage>
</organism>
<feature type="domain" description="CENP-V/GFA" evidence="5">
    <location>
        <begin position="7"/>
        <end position="125"/>
    </location>
</feature>
<keyword evidence="2" id="KW-0479">Metal-binding</keyword>
<evidence type="ECO:0000256" key="4">
    <source>
        <dbReference type="ARBA" id="ARBA00023239"/>
    </source>
</evidence>
<evidence type="ECO:0000313" key="7">
    <source>
        <dbReference type="Proteomes" id="UP000799770"/>
    </source>
</evidence>
<keyword evidence="3" id="KW-0862">Zinc</keyword>
<dbReference type="OrthoDB" id="6329284at2759"/>
<dbReference type="EMBL" id="ML977312">
    <property type="protein sequence ID" value="KAF2121161.1"/>
    <property type="molecule type" value="Genomic_DNA"/>
</dbReference>
<comment type="similarity">
    <text evidence="1">Belongs to the Gfa family.</text>
</comment>
<dbReference type="InterPro" id="IPR011057">
    <property type="entry name" value="Mss4-like_sf"/>
</dbReference>
<gene>
    <name evidence="6" type="ORF">BDV96DRAFT_563709</name>
</gene>
<dbReference type="AlphaFoldDB" id="A0A6A5ZSD8"/>
<keyword evidence="4" id="KW-0456">Lyase</keyword>
<sequence>MTRPESITGSCLCEAIRFTISFPNAEDWPPQGNGVCQCTMCRKHGGSLFPQNVGIPTANIFPALDSNPSYKLYKSSPTAFRGFCSTCGSALTFNDTGTPEIVEINMGAFDEEVLCGKRDEANAWEDEYGRHVPRIGGVGKELCYPKYHIFMENAIPGVTDGFEGKKYLLSREDGKAFTKKVSDFKKPT</sequence>